<dbReference type="Proteomes" id="UP000605099">
    <property type="component" value="Unassembled WGS sequence"/>
</dbReference>
<accession>A0ABQ2JIF7</accession>
<gene>
    <name evidence="1" type="ORF">GCM10011349_12460</name>
</gene>
<reference evidence="2" key="1">
    <citation type="journal article" date="2019" name="Int. J. Syst. Evol. Microbiol.">
        <title>The Global Catalogue of Microorganisms (GCM) 10K type strain sequencing project: providing services to taxonomists for standard genome sequencing and annotation.</title>
        <authorList>
            <consortium name="The Broad Institute Genomics Platform"/>
            <consortium name="The Broad Institute Genome Sequencing Center for Infectious Disease"/>
            <person name="Wu L."/>
            <person name="Ma J."/>
        </authorList>
    </citation>
    <scope>NUCLEOTIDE SEQUENCE [LARGE SCALE GENOMIC DNA]</scope>
    <source>
        <strain evidence="2">CGMCC 1.6784</strain>
    </source>
</reference>
<evidence type="ECO:0000313" key="1">
    <source>
        <dbReference type="EMBL" id="GGN45915.1"/>
    </source>
</evidence>
<organism evidence="1 2">
    <name type="scientific">Novosphingobium indicum</name>
    <dbReference type="NCBI Taxonomy" id="462949"/>
    <lineage>
        <taxon>Bacteria</taxon>
        <taxon>Pseudomonadati</taxon>
        <taxon>Pseudomonadota</taxon>
        <taxon>Alphaproteobacteria</taxon>
        <taxon>Sphingomonadales</taxon>
        <taxon>Sphingomonadaceae</taxon>
        <taxon>Novosphingobium</taxon>
    </lineage>
</organism>
<comment type="caution">
    <text evidence="1">The sequence shown here is derived from an EMBL/GenBank/DDBJ whole genome shotgun (WGS) entry which is preliminary data.</text>
</comment>
<evidence type="ECO:0000313" key="2">
    <source>
        <dbReference type="Proteomes" id="UP000605099"/>
    </source>
</evidence>
<proteinExistence type="predicted"/>
<keyword evidence="2" id="KW-1185">Reference proteome</keyword>
<dbReference type="EMBL" id="BMLK01000005">
    <property type="protein sequence ID" value="GGN45915.1"/>
    <property type="molecule type" value="Genomic_DNA"/>
</dbReference>
<sequence length="84" mass="8800">MGSKWDASSTAASVLFHPDKPLASVADIPADWRVEQVARRGTPLFAANGKGREAMETAGLAVAGSLADLFRTADAIVDCISGRR</sequence>
<protein>
    <submittedName>
        <fullName evidence="1">Uncharacterized protein</fullName>
    </submittedName>
</protein>
<name>A0ABQ2JIF7_9SPHN</name>
<dbReference type="Gene3D" id="3.40.50.720">
    <property type="entry name" value="NAD(P)-binding Rossmann-like Domain"/>
    <property type="match status" value="1"/>
</dbReference>